<dbReference type="Proteomes" id="UP000319859">
    <property type="component" value="Unassembled WGS sequence"/>
</dbReference>
<evidence type="ECO:0000256" key="8">
    <source>
        <dbReference type="SAM" id="MobiDB-lite"/>
    </source>
</evidence>
<evidence type="ECO:0000259" key="10">
    <source>
        <dbReference type="PROSITE" id="PS50893"/>
    </source>
</evidence>
<dbReference type="InterPro" id="IPR039421">
    <property type="entry name" value="Type_1_exporter"/>
</dbReference>
<organism evidence="12 13">
    <name type="scientific">Nitrospirillum amazonense</name>
    <dbReference type="NCBI Taxonomy" id="28077"/>
    <lineage>
        <taxon>Bacteria</taxon>
        <taxon>Pseudomonadati</taxon>
        <taxon>Pseudomonadota</taxon>
        <taxon>Alphaproteobacteria</taxon>
        <taxon>Rhodospirillales</taxon>
        <taxon>Azospirillaceae</taxon>
        <taxon>Nitrospirillum</taxon>
    </lineage>
</organism>
<feature type="transmembrane region" description="Helical" evidence="9">
    <location>
        <begin position="273"/>
        <end position="295"/>
    </location>
</feature>
<dbReference type="GO" id="GO:0090374">
    <property type="term" value="P:oligopeptide export from mitochondrion"/>
    <property type="evidence" value="ECO:0007669"/>
    <property type="project" value="TreeGrafter"/>
</dbReference>
<dbReference type="PROSITE" id="PS50929">
    <property type="entry name" value="ABC_TM1F"/>
    <property type="match status" value="1"/>
</dbReference>
<sequence length="635" mass="67317">MAPSFPLPGARARSPRFAGPLSKKPKPQPRHTATLPLVKRLAGNYLRPYIGMVLLASVLIAINAGSSAVLAQKLVPLIDEVLSGKNPGYLRTFAVIVFATFVVRGFSGYFSAVLMNNVGQRLVAALQKQLYNHLIKADLAYLHSLPSGQLVSSLVNDVNQVRQGTAEVLTNYGQSVLTLLFLVGVMFQQDWLLATISLTVVPFTTVMLSRMTGRLRRVAGRTQAALGTFASILTQTFQGARHVKAYGMEEYEMRRVAGIADDLRKLTNKSFRVSSSLIPINEVLSGVIFVGVIIYGGLEAAAGHSTAGTLTSFTGAFLLAFEPLKRLSKLQTQLQVSLASAERVFELLDTPPRIVDRPGAADLAVASHAIKFNDVRFAYQDGTVALDGVSLEVPAGKTVALVGSSGSGKTTILNLIPRFYDVTGGAVTLGGQDIRDVTLASLRSAIGLVSQETGLFDDTVRGNIAYGRVGAAQEEIEAAAKAAAAHDFILGLPQGYDTRVGENGVKLSGGQRQRIGIARAMLKNAPVLLLDEATSALDSESERLVQDALRRLQQGRTTLVIAHRLSTIVDADRIYVIDGGRVVESGTHDELLALDGAYARFHALQAGGGHGPVVDGPAELDASTVTAAGALSAAG</sequence>
<feature type="transmembrane region" description="Helical" evidence="9">
    <location>
        <begin position="49"/>
        <end position="71"/>
    </location>
</feature>
<dbReference type="Pfam" id="PF00005">
    <property type="entry name" value="ABC_tran"/>
    <property type="match status" value="1"/>
</dbReference>
<dbReference type="InterPro" id="IPR027417">
    <property type="entry name" value="P-loop_NTPase"/>
</dbReference>
<evidence type="ECO:0000256" key="7">
    <source>
        <dbReference type="ARBA" id="ARBA00023136"/>
    </source>
</evidence>
<dbReference type="PANTHER" id="PTHR43394">
    <property type="entry name" value="ATP-DEPENDENT PERMEASE MDL1, MITOCHONDRIAL"/>
    <property type="match status" value="1"/>
</dbReference>
<dbReference type="AlphaFoldDB" id="A0A560FGV1"/>
<dbReference type="Gene3D" id="3.40.50.300">
    <property type="entry name" value="P-loop containing nucleotide triphosphate hydrolases"/>
    <property type="match status" value="1"/>
</dbReference>
<feature type="domain" description="ABC transmembrane type-1" evidence="11">
    <location>
        <begin position="54"/>
        <end position="335"/>
    </location>
</feature>
<dbReference type="InterPro" id="IPR003439">
    <property type="entry name" value="ABC_transporter-like_ATP-bd"/>
</dbReference>
<dbReference type="Gene3D" id="1.20.1560.10">
    <property type="entry name" value="ABC transporter type 1, transmembrane domain"/>
    <property type="match status" value="1"/>
</dbReference>
<dbReference type="Pfam" id="PF00664">
    <property type="entry name" value="ABC_membrane"/>
    <property type="match status" value="1"/>
</dbReference>
<feature type="domain" description="ABC transporter" evidence="10">
    <location>
        <begin position="370"/>
        <end position="604"/>
    </location>
</feature>
<evidence type="ECO:0000313" key="13">
    <source>
        <dbReference type="Proteomes" id="UP000319859"/>
    </source>
</evidence>
<evidence type="ECO:0000313" key="12">
    <source>
        <dbReference type="EMBL" id="TWB20841.1"/>
    </source>
</evidence>
<dbReference type="SUPFAM" id="SSF52540">
    <property type="entry name" value="P-loop containing nucleoside triphosphate hydrolases"/>
    <property type="match status" value="1"/>
</dbReference>
<reference evidence="12 13" key="1">
    <citation type="submission" date="2019-06" db="EMBL/GenBank/DDBJ databases">
        <title>Genomic Encyclopedia of Type Strains, Phase IV (KMG-V): Genome sequencing to study the core and pangenomes of soil and plant-associated prokaryotes.</title>
        <authorList>
            <person name="Whitman W."/>
        </authorList>
    </citation>
    <scope>NUCLEOTIDE SEQUENCE [LARGE SCALE GENOMIC DNA]</scope>
    <source>
        <strain evidence="12 13">BR 11880</strain>
    </source>
</reference>
<dbReference type="PROSITE" id="PS50893">
    <property type="entry name" value="ABC_TRANSPORTER_2"/>
    <property type="match status" value="1"/>
</dbReference>
<evidence type="ECO:0000256" key="3">
    <source>
        <dbReference type="ARBA" id="ARBA00022692"/>
    </source>
</evidence>
<keyword evidence="6 9" id="KW-1133">Transmembrane helix</keyword>
<dbReference type="GO" id="GO:0005886">
    <property type="term" value="C:plasma membrane"/>
    <property type="evidence" value="ECO:0007669"/>
    <property type="project" value="UniProtKB-SubCell"/>
</dbReference>
<dbReference type="GO" id="GO:0015421">
    <property type="term" value="F:ABC-type oligopeptide transporter activity"/>
    <property type="evidence" value="ECO:0007669"/>
    <property type="project" value="TreeGrafter"/>
</dbReference>
<accession>A0A560FGV1</accession>
<dbReference type="GO" id="GO:0016887">
    <property type="term" value="F:ATP hydrolysis activity"/>
    <property type="evidence" value="ECO:0007669"/>
    <property type="project" value="InterPro"/>
</dbReference>
<keyword evidence="7 9" id="KW-0472">Membrane</keyword>
<dbReference type="OrthoDB" id="5288404at2"/>
<evidence type="ECO:0000256" key="5">
    <source>
        <dbReference type="ARBA" id="ARBA00022840"/>
    </source>
</evidence>
<evidence type="ECO:0000259" key="11">
    <source>
        <dbReference type="PROSITE" id="PS50929"/>
    </source>
</evidence>
<gene>
    <name evidence="12" type="ORF">FBZ89_106245</name>
</gene>
<evidence type="ECO:0000256" key="4">
    <source>
        <dbReference type="ARBA" id="ARBA00022741"/>
    </source>
</evidence>
<dbReference type="InterPro" id="IPR036640">
    <property type="entry name" value="ABC1_TM_sf"/>
</dbReference>
<evidence type="ECO:0000256" key="2">
    <source>
        <dbReference type="ARBA" id="ARBA00022448"/>
    </source>
</evidence>
<keyword evidence="5 12" id="KW-0067">ATP-binding</keyword>
<dbReference type="FunFam" id="3.40.50.300:FF:000287">
    <property type="entry name" value="Multidrug ABC transporter ATP-binding protein"/>
    <property type="match status" value="1"/>
</dbReference>
<dbReference type="PANTHER" id="PTHR43394:SF1">
    <property type="entry name" value="ATP-BINDING CASSETTE SUB-FAMILY B MEMBER 10, MITOCHONDRIAL"/>
    <property type="match status" value="1"/>
</dbReference>
<keyword evidence="2" id="KW-0813">Transport</keyword>
<comment type="caution">
    <text evidence="12">The sequence shown here is derived from an EMBL/GenBank/DDBJ whole genome shotgun (WGS) entry which is preliminary data.</text>
</comment>
<dbReference type="CDD" id="cd18552">
    <property type="entry name" value="ABC_6TM_MsbA_like"/>
    <property type="match status" value="1"/>
</dbReference>
<dbReference type="SMART" id="SM00382">
    <property type="entry name" value="AAA"/>
    <property type="match status" value="1"/>
</dbReference>
<dbReference type="GO" id="GO:0005524">
    <property type="term" value="F:ATP binding"/>
    <property type="evidence" value="ECO:0007669"/>
    <property type="project" value="UniProtKB-KW"/>
</dbReference>
<evidence type="ECO:0000256" key="6">
    <source>
        <dbReference type="ARBA" id="ARBA00022989"/>
    </source>
</evidence>
<dbReference type="EMBL" id="VITN01000006">
    <property type="protein sequence ID" value="TWB20841.1"/>
    <property type="molecule type" value="Genomic_DNA"/>
</dbReference>
<feature type="region of interest" description="Disordered" evidence="8">
    <location>
        <begin position="1"/>
        <end position="33"/>
    </location>
</feature>
<dbReference type="InterPro" id="IPR011527">
    <property type="entry name" value="ABC1_TM_dom"/>
</dbReference>
<proteinExistence type="predicted"/>
<dbReference type="SUPFAM" id="SSF90123">
    <property type="entry name" value="ABC transporter transmembrane region"/>
    <property type="match status" value="1"/>
</dbReference>
<keyword evidence="3 9" id="KW-0812">Transmembrane</keyword>
<dbReference type="InterPro" id="IPR003593">
    <property type="entry name" value="AAA+_ATPase"/>
</dbReference>
<keyword evidence="4" id="KW-0547">Nucleotide-binding</keyword>
<dbReference type="InterPro" id="IPR017871">
    <property type="entry name" value="ABC_transporter-like_CS"/>
</dbReference>
<evidence type="ECO:0000256" key="1">
    <source>
        <dbReference type="ARBA" id="ARBA00004651"/>
    </source>
</evidence>
<comment type="subcellular location">
    <subcellularLocation>
        <location evidence="1">Cell membrane</location>
        <topology evidence="1">Multi-pass membrane protein</topology>
    </subcellularLocation>
</comment>
<feature type="transmembrane region" description="Helical" evidence="9">
    <location>
        <begin position="191"/>
        <end position="208"/>
    </location>
</feature>
<name>A0A560FGV1_9PROT</name>
<evidence type="ECO:0000256" key="9">
    <source>
        <dbReference type="SAM" id="Phobius"/>
    </source>
</evidence>
<dbReference type="PROSITE" id="PS00211">
    <property type="entry name" value="ABC_TRANSPORTER_1"/>
    <property type="match status" value="1"/>
</dbReference>
<protein>
    <submittedName>
        <fullName evidence="12">Subfamily B ATP-binding cassette protein MsbA</fullName>
    </submittedName>
</protein>
<feature type="transmembrane region" description="Helical" evidence="9">
    <location>
        <begin position="92"/>
        <end position="112"/>
    </location>
</feature>